<protein>
    <recommendedName>
        <fullName evidence="5">DUF4352 domain-containing protein</fullName>
    </recommendedName>
</protein>
<dbReference type="eggNOG" id="ENOG5030A1C">
    <property type="taxonomic scope" value="Bacteria"/>
</dbReference>
<evidence type="ECO:0008006" key="5">
    <source>
        <dbReference type="Google" id="ProtNLM"/>
    </source>
</evidence>
<sequence>MKKRKGMKSLVAIMISVLLVLQCAGPIFAAEEIIEETSKVSEEVMDKTAKEVKEEAAEEKAEAEEAKEEEKTEVKEEAKNKEKEASKEEVKKEVKAVKGTKSVKEAKKTSEPCTITYVMDEEYFDVYSFNKGPADAKTYTEEKNRITGFGAFYKDRETNKYMFDVTMTLLNDAVGTLNGKKVTFPAGTIVSVRSERYDGTFEAKVNYSTEGEGKGFGYTTFDEGQNIRILVTPYYTIKYSVNF</sequence>
<dbReference type="Proteomes" id="UP000005178">
    <property type="component" value="Unassembled WGS sequence"/>
</dbReference>
<proteinExistence type="predicted"/>
<keyword evidence="2" id="KW-0732">Signal</keyword>
<evidence type="ECO:0000313" key="3">
    <source>
        <dbReference type="EMBL" id="EDS72200.1"/>
    </source>
</evidence>
<feature type="region of interest" description="Disordered" evidence="1">
    <location>
        <begin position="40"/>
        <end position="90"/>
    </location>
</feature>
<reference evidence="3" key="1">
    <citation type="submission" date="2008-01" db="EMBL/GenBank/DDBJ databases">
        <authorList>
            <person name="Fulton L."/>
            <person name="Clifton S."/>
            <person name="Fulton B."/>
            <person name="Xu J."/>
            <person name="Minx P."/>
            <person name="Pepin K.H."/>
            <person name="Johnson M."/>
            <person name="Thiruvilangam P."/>
            <person name="Bhonagiri V."/>
            <person name="Nash W.E."/>
            <person name="Mardis E.R."/>
            <person name="Wilson R.K."/>
        </authorList>
    </citation>
    <scope>NUCLEOTIDE SEQUENCE [LARGE SCALE GENOMIC DNA]</scope>
    <source>
        <strain evidence="3">DSM 17244</strain>
    </source>
</reference>
<reference evidence="3" key="2">
    <citation type="submission" date="2013-08" db="EMBL/GenBank/DDBJ databases">
        <title>Draft genome sequence of Anaerofustis stercorihominis (DSM 17244).</title>
        <authorList>
            <person name="Sudarsanam P."/>
            <person name="Ley R."/>
            <person name="Guruge J."/>
            <person name="Turnbaugh P.J."/>
            <person name="Mahowald M."/>
            <person name="Liep D."/>
            <person name="Gordon J."/>
        </authorList>
    </citation>
    <scope>NUCLEOTIDE SEQUENCE</scope>
    <source>
        <strain evidence="3">DSM 17244</strain>
    </source>
</reference>
<accession>B1C9Y4</accession>
<organism evidence="3 4">
    <name type="scientific">Anaerofustis stercorihominis DSM 17244</name>
    <dbReference type="NCBI Taxonomy" id="445971"/>
    <lineage>
        <taxon>Bacteria</taxon>
        <taxon>Bacillati</taxon>
        <taxon>Bacillota</taxon>
        <taxon>Clostridia</taxon>
        <taxon>Eubacteriales</taxon>
        <taxon>Eubacteriaceae</taxon>
        <taxon>Anaerofustis</taxon>
    </lineage>
</organism>
<evidence type="ECO:0000256" key="1">
    <source>
        <dbReference type="SAM" id="MobiDB-lite"/>
    </source>
</evidence>
<keyword evidence="4" id="KW-1185">Reference proteome</keyword>
<dbReference type="HOGENOM" id="CLU_1140732_0_0_9"/>
<comment type="caution">
    <text evidence="3">The sequence shown here is derived from an EMBL/GenBank/DDBJ whole genome shotgun (WGS) entry which is preliminary data.</text>
</comment>
<feature type="chain" id="PRO_5002762878" description="DUF4352 domain-containing protein" evidence="2">
    <location>
        <begin position="30"/>
        <end position="243"/>
    </location>
</feature>
<evidence type="ECO:0000313" key="4">
    <source>
        <dbReference type="Proteomes" id="UP000005178"/>
    </source>
</evidence>
<feature type="signal peptide" evidence="2">
    <location>
        <begin position="1"/>
        <end position="29"/>
    </location>
</feature>
<evidence type="ECO:0000256" key="2">
    <source>
        <dbReference type="SAM" id="SignalP"/>
    </source>
</evidence>
<dbReference type="AlphaFoldDB" id="B1C9Y4"/>
<gene>
    <name evidence="3" type="ORF">ANASTE_01910</name>
</gene>
<name>B1C9Y4_9FIRM</name>
<dbReference type="EMBL" id="ABIL02000006">
    <property type="protein sequence ID" value="EDS72200.1"/>
    <property type="molecule type" value="Genomic_DNA"/>
</dbReference>